<protein>
    <submittedName>
        <fullName evidence="2">Uncharacterized protein</fullName>
    </submittedName>
</protein>
<comment type="caution">
    <text evidence="2">The sequence shown here is derived from an EMBL/GenBank/DDBJ whole genome shotgun (WGS) entry which is preliminary data.</text>
</comment>
<feature type="compositionally biased region" description="Basic and acidic residues" evidence="1">
    <location>
        <begin position="56"/>
        <end position="78"/>
    </location>
</feature>
<evidence type="ECO:0000313" key="2">
    <source>
        <dbReference type="EMBL" id="KAF7271567.1"/>
    </source>
</evidence>
<feature type="region of interest" description="Disordered" evidence="1">
    <location>
        <begin position="55"/>
        <end position="78"/>
    </location>
</feature>
<dbReference type="Proteomes" id="UP000625711">
    <property type="component" value="Unassembled WGS sequence"/>
</dbReference>
<reference evidence="2" key="1">
    <citation type="submission" date="2020-08" db="EMBL/GenBank/DDBJ databases">
        <title>Genome sequencing and assembly of the red palm weevil Rhynchophorus ferrugineus.</title>
        <authorList>
            <person name="Dias G.B."/>
            <person name="Bergman C.M."/>
            <person name="Manee M."/>
        </authorList>
    </citation>
    <scope>NUCLEOTIDE SEQUENCE</scope>
    <source>
        <strain evidence="2">AA-2017</strain>
        <tissue evidence="2">Whole larva</tissue>
    </source>
</reference>
<evidence type="ECO:0000256" key="1">
    <source>
        <dbReference type="SAM" id="MobiDB-lite"/>
    </source>
</evidence>
<keyword evidence="3" id="KW-1185">Reference proteome</keyword>
<proteinExistence type="predicted"/>
<sequence>MISRNHTLFAEQLSALKTRGDEVEREEKRKKSCIKSSFNSGGVRTEMMRIIAKLSANRDGRAEGGHDGRNAGDKRGDR</sequence>
<accession>A0A834I320</accession>
<dbReference type="EMBL" id="JAACXV010013943">
    <property type="protein sequence ID" value="KAF7271567.1"/>
    <property type="molecule type" value="Genomic_DNA"/>
</dbReference>
<dbReference type="AlphaFoldDB" id="A0A834I320"/>
<gene>
    <name evidence="2" type="ORF">GWI33_015554</name>
</gene>
<evidence type="ECO:0000313" key="3">
    <source>
        <dbReference type="Proteomes" id="UP000625711"/>
    </source>
</evidence>
<organism evidence="2 3">
    <name type="scientific">Rhynchophorus ferrugineus</name>
    <name type="common">Red palm weevil</name>
    <name type="synonym">Curculio ferrugineus</name>
    <dbReference type="NCBI Taxonomy" id="354439"/>
    <lineage>
        <taxon>Eukaryota</taxon>
        <taxon>Metazoa</taxon>
        <taxon>Ecdysozoa</taxon>
        <taxon>Arthropoda</taxon>
        <taxon>Hexapoda</taxon>
        <taxon>Insecta</taxon>
        <taxon>Pterygota</taxon>
        <taxon>Neoptera</taxon>
        <taxon>Endopterygota</taxon>
        <taxon>Coleoptera</taxon>
        <taxon>Polyphaga</taxon>
        <taxon>Cucujiformia</taxon>
        <taxon>Curculionidae</taxon>
        <taxon>Dryophthorinae</taxon>
        <taxon>Rhynchophorus</taxon>
    </lineage>
</organism>
<name>A0A834I320_RHYFE</name>